<dbReference type="AlphaFoldDB" id="A0A914PZN8"/>
<name>A0A914PZN8_9BILA</name>
<dbReference type="WBParaSite" id="PDA_v2.g21972.t1">
    <property type="protein sequence ID" value="PDA_v2.g21972.t1"/>
    <property type="gene ID" value="PDA_v2.g21972"/>
</dbReference>
<protein>
    <submittedName>
        <fullName evidence="2">Uncharacterized protein</fullName>
    </submittedName>
</protein>
<proteinExistence type="predicted"/>
<evidence type="ECO:0000313" key="1">
    <source>
        <dbReference type="Proteomes" id="UP000887578"/>
    </source>
</evidence>
<accession>A0A914PZN8</accession>
<sequence length="245" mass="27563">MYGSSDTQAYNFVMWDCNGKTFELTAYGEAGVALKKEIDEQTKFPVYIGFTNLQKNPYKSTKYALPTYFKDVKALYKAKATTHRFVDIAVSSKKIKEEEPIKIATVPEVLPELRIQQLVESLKAKNDGEVVKSAGIVLEVISAVTFNEKLKIAYAVATDGKLKCHVHFPLAEQDFVLELHDVIYMENITSSFAKPKYEIYGNCVGSLQMFTILSSSQPALLDENAEVEDYENVKDLLFPDCKKVV</sequence>
<dbReference type="Proteomes" id="UP000887578">
    <property type="component" value="Unplaced"/>
</dbReference>
<keyword evidence="1" id="KW-1185">Reference proteome</keyword>
<organism evidence="1 2">
    <name type="scientific">Panagrolaimus davidi</name>
    <dbReference type="NCBI Taxonomy" id="227884"/>
    <lineage>
        <taxon>Eukaryota</taxon>
        <taxon>Metazoa</taxon>
        <taxon>Ecdysozoa</taxon>
        <taxon>Nematoda</taxon>
        <taxon>Chromadorea</taxon>
        <taxon>Rhabditida</taxon>
        <taxon>Tylenchina</taxon>
        <taxon>Panagrolaimomorpha</taxon>
        <taxon>Panagrolaimoidea</taxon>
        <taxon>Panagrolaimidae</taxon>
        <taxon>Panagrolaimus</taxon>
    </lineage>
</organism>
<evidence type="ECO:0000313" key="2">
    <source>
        <dbReference type="WBParaSite" id="PDA_v2.g21972.t1"/>
    </source>
</evidence>
<reference evidence="2" key="1">
    <citation type="submission" date="2022-11" db="UniProtKB">
        <authorList>
            <consortium name="WormBaseParasite"/>
        </authorList>
    </citation>
    <scope>IDENTIFICATION</scope>
</reference>